<feature type="non-terminal residue" evidence="4">
    <location>
        <position position="165"/>
    </location>
</feature>
<organism evidence="4 5">
    <name type="scientific">Olea europaea subsp. europaea</name>
    <dbReference type="NCBI Taxonomy" id="158383"/>
    <lineage>
        <taxon>Eukaryota</taxon>
        <taxon>Viridiplantae</taxon>
        <taxon>Streptophyta</taxon>
        <taxon>Embryophyta</taxon>
        <taxon>Tracheophyta</taxon>
        <taxon>Spermatophyta</taxon>
        <taxon>Magnoliopsida</taxon>
        <taxon>eudicotyledons</taxon>
        <taxon>Gunneridae</taxon>
        <taxon>Pentapetalae</taxon>
        <taxon>asterids</taxon>
        <taxon>lamiids</taxon>
        <taxon>Lamiales</taxon>
        <taxon>Oleaceae</taxon>
        <taxon>Oleeae</taxon>
        <taxon>Olea</taxon>
    </lineage>
</organism>
<dbReference type="Gramene" id="OE9A000879T1">
    <property type="protein sequence ID" value="OE9A000879C1"/>
    <property type="gene ID" value="OE9A000879"/>
</dbReference>
<accession>A0A8S0SHA1</accession>
<keyword evidence="2" id="KW-0804">Transcription</keyword>
<comment type="caution">
    <text evidence="4">The sequence shown here is derived from an EMBL/GenBank/DDBJ whole genome shotgun (WGS) entry which is preliminary data.</text>
</comment>
<comment type="caution">
    <text evidence="3">Lacks conserved residue(s) required for the propagation of feature annotation.</text>
</comment>
<feature type="non-terminal residue" evidence="4">
    <location>
        <position position="1"/>
    </location>
</feature>
<evidence type="ECO:0000313" key="4">
    <source>
        <dbReference type="EMBL" id="CAA2990993.1"/>
    </source>
</evidence>
<evidence type="ECO:0000256" key="3">
    <source>
        <dbReference type="PROSITE-ProRule" id="PRU01191"/>
    </source>
</evidence>
<keyword evidence="1" id="KW-0805">Transcription regulation</keyword>
<dbReference type="Pfam" id="PF03514">
    <property type="entry name" value="GRAS"/>
    <property type="match status" value="1"/>
</dbReference>
<sequence>KYSILPILENDTANWFPNLSDESGDFKRLKRTTSVGEFIENNASSGSITRAKSTSSLSKLQFRDHIWTYSQRYLAAEAVEEAAAAIIRSEEGEKEEKSNEDGMKLVQQLISCAEAVACRDKSHASFLLSELRASALVFGSSFQRVASCFVQGLADRLALVQPLGT</sequence>
<keyword evidence="5" id="KW-1185">Reference proteome</keyword>
<reference evidence="4 5" key="1">
    <citation type="submission" date="2019-12" db="EMBL/GenBank/DDBJ databases">
        <authorList>
            <person name="Alioto T."/>
            <person name="Alioto T."/>
            <person name="Gomez Garrido J."/>
        </authorList>
    </citation>
    <scope>NUCLEOTIDE SEQUENCE [LARGE SCALE GENOMIC DNA]</scope>
</reference>
<evidence type="ECO:0000313" key="5">
    <source>
        <dbReference type="Proteomes" id="UP000594638"/>
    </source>
</evidence>
<dbReference type="Proteomes" id="UP000594638">
    <property type="component" value="Unassembled WGS sequence"/>
</dbReference>
<dbReference type="PROSITE" id="PS50985">
    <property type="entry name" value="GRAS"/>
    <property type="match status" value="1"/>
</dbReference>
<evidence type="ECO:0000256" key="2">
    <source>
        <dbReference type="ARBA" id="ARBA00023163"/>
    </source>
</evidence>
<evidence type="ECO:0000256" key="1">
    <source>
        <dbReference type="ARBA" id="ARBA00023015"/>
    </source>
</evidence>
<protein>
    <submittedName>
        <fullName evidence="4">DELLA RGL1-like</fullName>
    </submittedName>
</protein>
<name>A0A8S0SHA1_OLEEU</name>
<dbReference type="AlphaFoldDB" id="A0A8S0SHA1"/>
<dbReference type="EMBL" id="CACTIH010004545">
    <property type="protein sequence ID" value="CAA2990993.1"/>
    <property type="molecule type" value="Genomic_DNA"/>
</dbReference>
<gene>
    <name evidence="4" type="ORF">OLEA9_A000879</name>
</gene>
<dbReference type="OrthoDB" id="1861598at2759"/>
<proteinExistence type="inferred from homology"/>
<comment type="similarity">
    <text evidence="3">Belongs to the GRAS family.</text>
</comment>
<dbReference type="InterPro" id="IPR005202">
    <property type="entry name" value="TF_GRAS"/>
</dbReference>